<evidence type="ECO:0000313" key="3">
    <source>
        <dbReference type="EMBL" id="SFT61105.1"/>
    </source>
</evidence>
<proteinExistence type="predicted"/>
<dbReference type="Proteomes" id="UP000198760">
    <property type="component" value="Unassembled WGS sequence"/>
</dbReference>
<protein>
    <submittedName>
        <fullName evidence="2">Uncharacterized protein</fullName>
    </submittedName>
</protein>
<evidence type="ECO:0000256" key="1">
    <source>
        <dbReference type="SAM" id="MobiDB-lite"/>
    </source>
</evidence>
<evidence type="ECO:0000313" key="5">
    <source>
        <dbReference type="Proteomes" id="UP000199173"/>
    </source>
</evidence>
<dbReference type="Proteomes" id="UP000199173">
    <property type="component" value="Unassembled WGS sequence"/>
</dbReference>
<name>A0AAX2ENB1_9ENTR</name>
<sequence>MRKMAYEDLVDTVLKDAVMALLASESKISFATLVQQLQQHLQEACDDERHHALQAAIRAVYLYQSSNTRHTNPFPLTGLSARNNLPRH</sequence>
<comment type="caution">
    <text evidence="2">The sequence shown here is derived from an EMBL/GenBank/DDBJ whole genome shotgun (WGS) entry which is preliminary data.</text>
</comment>
<dbReference type="EMBL" id="FOYJ01000002">
    <property type="protein sequence ID" value="SFR02380.1"/>
    <property type="molecule type" value="Genomic_DNA"/>
</dbReference>
<organism evidence="2 5">
    <name type="scientific">Kosakonia radicincitans</name>
    <dbReference type="NCBI Taxonomy" id="283686"/>
    <lineage>
        <taxon>Bacteria</taxon>
        <taxon>Pseudomonadati</taxon>
        <taxon>Pseudomonadota</taxon>
        <taxon>Gammaproteobacteria</taxon>
        <taxon>Enterobacterales</taxon>
        <taxon>Enterobacteriaceae</taxon>
        <taxon>Kosakonia</taxon>
    </lineage>
</organism>
<accession>A0AAX2ENB1</accession>
<evidence type="ECO:0000313" key="2">
    <source>
        <dbReference type="EMBL" id="SFR02380.1"/>
    </source>
</evidence>
<dbReference type="EMBL" id="FPAV01000002">
    <property type="protein sequence ID" value="SFT61105.1"/>
    <property type="molecule type" value="Genomic_DNA"/>
</dbReference>
<evidence type="ECO:0000313" key="4">
    <source>
        <dbReference type="Proteomes" id="UP000198760"/>
    </source>
</evidence>
<dbReference type="KEGG" id="krd:A3780_09955"/>
<dbReference type="AlphaFoldDB" id="A0AAX2ENB1"/>
<feature type="region of interest" description="Disordered" evidence="1">
    <location>
        <begin position="68"/>
        <end position="88"/>
    </location>
</feature>
<keyword evidence="4" id="KW-1185">Reference proteome</keyword>
<gene>
    <name evidence="3" type="ORF">SAMN03159428_01365</name>
    <name evidence="2" type="ORF">SAMN03159514_00979</name>
</gene>
<reference evidence="4 5" key="1">
    <citation type="submission" date="2016-10" db="EMBL/GenBank/DDBJ databases">
        <authorList>
            <person name="Varghese N."/>
            <person name="Submissions S."/>
        </authorList>
    </citation>
    <scope>NUCLEOTIDE SEQUENCE [LARGE SCALE GENOMIC DNA]</scope>
    <source>
        <strain evidence="3 4">NFIX06</strain>
        <strain evidence="2 5">NFIX08</strain>
    </source>
</reference>